<feature type="compositionally biased region" description="Basic and acidic residues" evidence="3">
    <location>
        <begin position="897"/>
        <end position="911"/>
    </location>
</feature>
<dbReference type="InterPro" id="IPR039537">
    <property type="entry name" value="Retrotran_Ty1/copia-like"/>
</dbReference>
<feature type="region of interest" description="Disordered" evidence="3">
    <location>
        <begin position="433"/>
        <end position="453"/>
    </location>
</feature>
<feature type="region of interest" description="Disordered" evidence="3">
    <location>
        <begin position="811"/>
        <end position="915"/>
    </location>
</feature>
<comment type="caution">
    <text evidence="5">The sequence shown here is derived from an EMBL/GenBank/DDBJ whole genome shotgun (WGS) entry which is preliminary data.</text>
</comment>
<keyword evidence="1" id="KW-0479">Metal-binding</keyword>
<dbReference type="InterPro" id="IPR036397">
    <property type="entry name" value="RNaseH_sf"/>
</dbReference>
<sequence>MTTLAEYIILSSADNHPPMLEKHLVVKDLWERIQLLMPSTSLTKQERECKLLSPEWSKFVTDVILVRDLHTSNSDQLHAYLEQHELHANEVRLMRKRNQDPLALYPQYGSIHPTQYYSTTYPSTPYAITYLTTPHHDAYSSTIHQDACPQPQSIPQIEYIVSIVNQQTHLAEFPQIDSGLALRNSSNLRQQATIHDGRVTFQLVQGRQSSFTIDLGVLDGPVTQTIIINNAAYQADDLDAYDYDCDDFSRAKAVLMANLYSYRLDVLSEEKYVLVIVDNFSQFTWVKFLASKDEAPDFIIKFVKMIQVRLNTPVRNIRTDNRTEFVNQTMRSYYKSVGISHETSVARSPQQNDVTERQNRTLVEAARTIKDLGKLQAKADIVRIADVPRAVDLANSPVSTSIDQDAPSTSIPSTQDQEHSQIICQGFEELPKTPHFHDDPLHESLHEDSTFQGSSSNVRPIYTLFESLSRWTKDHPITNVIEDPSRSVSTRKQLQTDAMWQEEGIDFEESFTSVTRIEAIRIFVANTANKNMTIFQMDVKTAFLNGELKEEVYISQPDGFVDQDNPSHVYMLKKALYGLKQAPHANMNPIGTQQAALDNALVPSKKKLNIERCNARIAFSKPQREETYQEEFMYQGNNTEISSARKKHMPYPRFTKVIISHFISKDKTISMRNRINQHTIRNDSLLGTLKFVSKTKDSQKYGALITDDMINQDIKNSKAYKTYYDFATGKVAPKKERKFKKIPSPSRKVCLTKEAEPVKKASANNKCCHQRCSWCVCIKKKAQAKGDRGKGIELLSDASLLEAAQVKKALQKSKKDSHMLHVSGSGVPDVPSYESDSDNESWGDSEDESDDINDDDADDDNVNDDDSENENDDGNDAPDSERTDSYDDDENPSFTLKDYDEKEHDEVHKSDDDYENVYVEEDVDLYKDVDVRSLRAKHEKEREGDEEMTNILLDKIKRSESYKTAPEHKEHYEGLVKSYNLDKDLFSSYGKAYSLKRDSEDKYKYEDPSARSNRGLKKQKTSKDVEPPKGSKSKDSKTSSSKGTKSQLKSFGKSVQAEEPVFEIADTEMPQDLRDDTKDQPNIKETPMDDWKYITSITKKKAAKYDIIEGIEDTVLTLQSPVKKKLSNLEKYVIFDLNVALRMFTRRVVILKRVEDLQLGVESYQKKLNLTNPKTFRSDISKMTPYTAYKNPQGIIYLDKCKRKRLIRSDELYKFSDGTLISVINVLHDIANYMRMKYLPQREWSNLDIKRSRIMIKAINQQLFERRLMRNLEEFVRVREYRNNFRLLEQTI</sequence>
<dbReference type="PANTHER" id="PTHR42648:SF18">
    <property type="entry name" value="RETROTRANSPOSON, UNCLASSIFIED-LIKE PROTEIN"/>
    <property type="match status" value="1"/>
</dbReference>
<dbReference type="PROSITE" id="PS50994">
    <property type="entry name" value="INTEGRASE"/>
    <property type="match status" value="1"/>
</dbReference>
<evidence type="ECO:0000256" key="1">
    <source>
        <dbReference type="ARBA" id="ARBA00022723"/>
    </source>
</evidence>
<dbReference type="GO" id="GO:0015074">
    <property type="term" value="P:DNA integration"/>
    <property type="evidence" value="ECO:0007669"/>
    <property type="project" value="InterPro"/>
</dbReference>
<accession>A0A6L2N3C9</accession>
<keyword evidence="2" id="KW-0378">Hydrolase</keyword>
<dbReference type="PANTHER" id="PTHR42648">
    <property type="entry name" value="TRANSPOSASE, PUTATIVE-RELATED"/>
    <property type="match status" value="1"/>
</dbReference>
<feature type="domain" description="Integrase catalytic" evidence="4">
    <location>
        <begin position="217"/>
        <end position="415"/>
    </location>
</feature>
<feature type="compositionally biased region" description="Basic and acidic residues" evidence="3">
    <location>
        <begin position="433"/>
        <end position="449"/>
    </location>
</feature>
<feature type="compositionally biased region" description="Basic and acidic residues" evidence="3">
    <location>
        <begin position="998"/>
        <end position="1009"/>
    </location>
</feature>
<protein>
    <submittedName>
        <fullName evidence="5">Retrovirus-related Pol polyprotein from transposon TNT 1-94</fullName>
    </submittedName>
</protein>
<dbReference type="InterPro" id="IPR012337">
    <property type="entry name" value="RNaseH-like_sf"/>
</dbReference>
<dbReference type="GO" id="GO:0016787">
    <property type="term" value="F:hydrolase activity"/>
    <property type="evidence" value="ECO:0007669"/>
    <property type="project" value="UniProtKB-KW"/>
</dbReference>
<reference evidence="5" key="1">
    <citation type="journal article" date="2019" name="Sci. Rep.">
        <title>Draft genome of Tanacetum cinerariifolium, the natural source of mosquito coil.</title>
        <authorList>
            <person name="Yamashiro T."/>
            <person name="Shiraishi A."/>
            <person name="Satake H."/>
            <person name="Nakayama K."/>
        </authorList>
    </citation>
    <scope>NUCLEOTIDE SEQUENCE</scope>
</reference>
<evidence type="ECO:0000259" key="4">
    <source>
        <dbReference type="PROSITE" id="PS50994"/>
    </source>
</evidence>
<evidence type="ECO:0000256" key="2">
    <source>
        <dbReference type="ARBA" id="ARBA00022801"/>
    </source>
</evidence>
<dbReference type="GO" id="GO:0003676">
    <property type="term" value="F:nucleic acid binding"/>
    <property type="evidence" value="ECO:0007669"/>
    <property type="project" value="InterPro"/>
</dbReference>
<proteinExistence type="predicted"/>
<gene>
    <name evidence="5" type="ORF">Tci_051153</name>
</gene>
<evidence type="ECO:0000256" key="3">
    <source>
        <dbReference type="SAM" id="MobiDB-lite"/>
    </source>
</evidence>
<dbReference type="InterPro" id="IPR013103">
    <property type="entry name" value="RVT_2"/>
</dbReference>
<feature type="region of interest" description="Disordered" evidence="3">
    <location>
        <begin position="998"/>
        <end position="1085"/>
    </location>
</feature>
<dbReference type="Pfam" id="PF00665">
    <property type="entry name" value="rve"/>
    <property type="match status" value="1"/>
</dbReference>
<evidence type="ECO:0000313" key="5">
    <source>
        <dbReference type="EMBL" id="GEU79175.1"/>
    </source>
</evidence>
<feature type="compositionally biased region" description="Acidic residues" evidence="3">
    <location>
        <begin position="835"/>
        <end position="878"/>
    </location>
</feature>
<feature type="region of interest" description="Disordered" evidence="3">
    <location>
        <begin position="398"/>
        <end position="419"/>
    </location>
</feature>
<dbReference type="GO" id="GO:0046872">
    <property type="term" value="F:metal ion binding"/>
    <property type="evidence" value="ECO:0007669"/>
    <property type="project" value="UniProtKB-KW"/>
</dbReference>
<dbReference type="Gene3D" id="3.30.420.10">
    <property type="entry name" value="Ribonuclease H-like superfamily/Ribonuclease H"/>
    <property type="match status" value="1"/>
</dbReference>
<dbReference type="Pfam" id="PF07727">
    <property type="entry name" value="RVT_2"/>
    <property type="match status" value="1"/>
</dbReference>
<feature type="compositionally biased region" description="Low complexity" evidence="3">
    <location>
        <begin position="1038"/>
        <end position="1050"/>
    </location>
</feature>
<dbReference type="SUPFAM" id="SSF53098">
    <property type="entry name" value="Ribonuclease H-like"/>
    <property type="match status" value="1"/>
</dbReference>
<name>A0A6L2N3C9_TANCI</name>
<feature type="compositionally biased region" description="Basic and acidic residues" evidence="3">
    <location>
        <begin position="1021"/>
        <end position="1037"/>
    </location>
</feature>
<dbReference type="EMBL" id="BKCJ010007818">
    <property type="protein sequence ID" value="GEU79175.1"/>
    <property type="molecule type" value="Genomic_DNA"/>
</dbReference>
<feature type="compositionally biased region" description="Basic and acidic residues" evidence="3">
    <location>
        <begin position="1071"/>
        <end position="1085"/>
    </location>
</feature>
<organism evidence="5">
    <name type="scientific">Tanacetum cinerariifolium</name>
    <name type="common">Dalmatian daisy</name>
    <name type="synonym">Chrysanthemum cinerariifolium</name>
    <dbReference type="NCBI Taxonomy" id="118510"/>
    <lineage>
        <taxon>Eukaryota</taxon>
        <taxon>Viridiplantae</taxon>
        <taxon>Streptophyta</taxon>
        <taxon>Embryophyta</taxon>
        <taxon>Tracheophyta</taxon>
        <taxon>Spermatophyta</taxon>
        <taxon>Magnoliopsida</taxon>
        <taxon>eudicotyledons</taxon>
        <taxon>Gunneridae</taxon>
        <taxon>Pentapetalae</taxon>
        <taxon>asterids</taxon>
        <taxon>campanulids</taxon>
        <taxon>Asterales</taxon>
        <taxon>Asteraceae</taxon>
        <taxon>Asteroideae</taxon>
        <taxon>Anthemideae</taxon>
        <taxon>Anthemidinae</taxon>
        <taxon>Tanacetum</taxon>
    </lineage>
</organism>
<dbReference type="InterPro" id="IPR001584">
    <property type="entry name" value="Integrase_cat-core"/>
</dbReference>